<feature type="transmembrane region" description="Helical" evidence="3">
    <location>
        <begin position="225"/>
        <end position="246"/>
    </location>
</feature>
<reference evidence="4 5" key="1">
    <citation type="submission" date="2024-07" db="EMBL/GenBank/DDBJ databases">
        <title>Section-level genome sequencing and comparative genomics of Aspergillus sections Usti and Cavernicolus.</title>
        <authorList>
            <consortium name="Lawrence Berkeley National Laboratory"/>
            <person name="Nybo J.L."/>
            <person name="Vesth T.C."/>
            <person name="Theobald S."/>
            <person name="Frisvad J.C."/>
            <person name="Larsen T.O."/>
            <person name="Kjaerboelling I."/>
            <person name="Rothschild-Mancinelli K."/>
            <person name="Lyhne E.K."/>
            <person name="Kogle M.E."/>
            <person name="Barry K."/>
            <person name="Clum A."/>
            <person name="Na H."/>
            <person name="Ledsgaard L."/>
            <person name="Lin J."/>
            <person name="Lipzen A."/>
            <person name="Kuo A."/>
            <person name="Riley R."/>
            <person name="Mondo S."/>
            <person name="Labutti K."/>
            <person name="Haridas S."/>
            <person name="Pangalinan J."/>
            <person name="Salamov A.A."/>
            <person name="Simmons B.A."/>
            <person name="Magnuson J.K."/>
            <person name="Chen J."/>
            <person name="Drula E."/>
            <person name="Henrissat B."/>
            <person name="Wiebenga A."/>
            <person name="Lubbers R.J."/>
            <person name="Gomes A.C."/>
            <person name="Macurrencykelacurrency M.R."/>
            <person name="Stajich J."/>
            <person name="Grigoriev I.V."/>
            <person name="Mortensen U.H."/>
            <person name="De Vries R.P."/>
            <person name="Baker S.E."/>
            <person name="Andersen M.R."/>
        </authorList>
    </citation>
    <scope>NUCLEOTIDE SEQUENCE [LARGE SCALE GENOMIC DNA]</scope>
    <source>
        <strain evidence="4 5">CBS 449.75</strain>
    </source>
</reference>
<dbReference type="PANTHER" id="PTHR11360:SF130">
    <property type="entry name" value="MAJOR FACILITATOR SUPERFAMILY (MFS) PROFILE DOMAIN-CONTAINING PROTEIN-RELATED"/>
    <property type="match status" value="1"/>
</dbReference>
<evidence type="ECO:0000256" key="2">
    <source>
        <dbReference type="ARBA" id="ARBA00006727"/>
    </source>
</evidence>
<comment type="similarity">
    <text evidence="2">Belongs to the major facilitator superfamily. Monocarboxylate porter (TC 2.A.1.13) family.</text>
</comment>
<feature type="transmembrane region" description="Helical" evidence="3">
    <location>
        <begin position="352"/>
        <end position="373"/>
    </location>
</feature>
<dbReference type="RefSeq" id="XP_070887541.1">
    <property type="nucleotide sequence ID" value="XM_071035022.1"/>
</dbReference>
<feature type="transmembrane region" description="Helical" evidence="3">
    <location>
        <begin position="185"/>
        <end position="205"/>
    </location>
</feature>
<keyword evidence="3" id="KW-0812">Transmembrane</keyword>
<feature type="transmembrane region" description="Helical" evidence="3">
    <location>
        <begin position="385"/>
        <end position="409"/>
    </location>
</feature>
<name>A0ABR4LVY8_9EURO</name>
<feature type="transmembrane region" description="Helical" evidence="3">
    <location>
        <begin position="88"/>
        <end position="109"/>
    </location>
</feature>
<keyword evidence="3" id="KW-1133">Transmembrane helix</keyword>
<proteinExistence type="inferred from homology"/>
<dbReference type="GeneID" id="98150094"/>
<dbReference type="InterPro" id="IPR036259">
    <property type="entry name" value="MFS_trans_sf"/>
</dbReference>
<dbReference type="InterPro" id="IPR011701">
    <property type="entry name" value="MFS"/>
</dbReference>
<dbReference type="Proteomes" id="UP001610432">
    <property type="component" value="Unassembled WGS sequence"/>
</dbReference>
<dbReference type="EMBL" id="JBFXLQ010000013">
    <property type="protein sequence ID" value="KAL2868562.1"/>
    <property type="molecule type" value="Genomic_DNA"/>
</dbReference>
<dbReference type="PANTHER" id="PTHR11360">
    <property type="entry name" value="MONOCARBOXYLATE TRANSPORTER"/>
    <property type="match status" value="1"/>
</dbReference>
<protein>
    <submittedName>
        <fullName evidence="4">Major facilitator superfamily domain-containing protein</fullName>
    </submittedName>
</protein>
<accession>A0ABR4LVY8</accession>
<feature type="transmembrane region" description="Helical" evidence="3">
    <location>
        <begin position="23"/>
        <end position="41"/>
    </location>
</feature>
<feature type="transmembrane region" description="Helical" evidence="3">
    <location>
        <begin position="121"/>
        <end position="143"/>
    </location>
</feature>
<evidence type="ECO:0000313" key="5">
    <source>
        <dbReference type="Proteomes" id="UP001610432"/>
    </source>
</evidence>
<dbReference type="Gene3D" id="1.20.1250.20">
    <property type="entry name" value="MFS general substrate transporter like domains"/>
    <property type="match status" value="2"/>
</dbReference>
<dbReference type="SUPFAM" id="SSF103473">
    <property type="entry name" value="MFS general substrate transporter"/>
    <property type="match status" value="1"/>
</dbReference>
<feature type="transmembrane region" description="Helical" evidence="3">
    <location>
        <begin position="149"/>
        <end position="173"/>
    </location>
</feature>
<feature type="transmembrane region" description="Helical" evidence="3">
    <location>
        <begin position="62"/>
        <end position="82"/>
    </location>
</feature>
<dbReference type="InterPro" id="IPR050327">
    <property type="entry name" value="Proton-linked_MCT"/>
</dbReference>
<comment type="subcellular location">
    <subcellularLocation>
        <location evidence="1">Membrane</location>
        <topology evidence="1">Multi-pass membrane protein</topology>
    </subcellularLocation>
</comment>
<feature type="transmembrane region" description="Helical" evidence="3">
    <location>
        <begin position="286"/>
        <end position="308"/>
    </location>
</feature>
<evidence type="ECO:0000256" key="3">
    <source>
        <dbReference type="SAM" id="Phobius"/>
    </source>
</evidence>
<dbReference type="Pfam" id="PF07690">
    <property type="entry name" value="MFS_1"/>
    <property type="match status" value="1"/>
</dbReference>
<keyword evidence="3" id="KW-0472">Membrane</keyword>
<sequence length="418" mass="45043">MHPEPKATDDAALVKAPNGGFRAWLHVALCHTVFLNTWGLANSYGVFQQYYTHTLDRSQSDISWIGGIQMFLLLFVGAFSGRATDAGYFRHCFVAGAVLQALGFCMASLSTTYYQILLSQAVCVGLGSGLVFTPGLSVMGSYFTEKRSVAVGLAASGAATGGILYPATANALLHHPGIGYGWTMRILALILLVIHVPSIIAYRPYLPPRSTGPLLEWRALRERPFVFFTASMFLNFSGLYMAFYYLGTFAREQIHLQTRESTNLLIILNAVGILGRSAPGFLAERYTGVCNMTLSVSLVCAICIYAWAAIDEGDDHVASLYTWTVVYGIFAGAAQALFPAMATRQTTDRTKVGARTGMVMTIVSFACLTAPAIQGALMRADGGRYLGAQVFSGSVVLMGVASLGVCRWCKVGFSVVKV</sequence>
<evidence type="ECO:0000313" key="4">
    <source>
        <dbReference type="EMBL" id="KAL2868562.1"/>
    </source>
</evidence>
<organism evidence="4 5">
    <name type="scientific">Aspergillus lucknowensis</name>
    <dbReference type="NCBI Taxonomy" id="176173"/>
    <lineage>
        <taxon>Eukaryota</taxon>
        <taxon>Fungi</taxon>
        <taxon>Dikarya</taxon>
        <taxon>Ascomycota</taxon>
        <taxon>Pezizomycotina</taxon>
        <taxon>Eurotiomycetes</taxon>
        <taxon>Eurotiomycetidae</taxon>
        <taxon>Eurotiales</taxon>
        <taxon>Aspergillaceae</taxon>
        <taxon>Aspergillus</taxon>
        <taxon>Aspergillus subgen. Nidulantes</taxon>
    </lineage>
</organism>
<feature type="transmembrane region" description="Helical" evidence="3">
    <location>
        <begin position="320"/>
        <end position="340"/>
    </location>
</feature>
<gene>
    <name evidence="4" type="ORF">BJX67DRAFT_45262</name>
</gene>
<comment type="caution">
    <text evidence="4">The sequence shown here is derived from an EMBL/GenBank/DDBJ whole genome shotgun (WGS) entry which is preliminary data.</text>
</comment>
<keyword evidence="5" id="KW-1185">Reference proteome</keyword>
<evidence type="ECO:0000256" key="1">
    <source>
        <dbReference type="ARBA" id="ARBA00004141"/>
    </source>
</evidence>